<organism evidence="1 2">
    <name type="scientific">Gracilibacillus oryzae</name>
    <dbReference type="NCBI Taxonomy" id="1672701"/>
    <lineage>
        <taxon>Bacteria</taxon>
        <taxon>Bacillati</taxon>
        <taxon>Bacillota</taxon>
        <taxon>Bacilli</taxon>
        <taxon>Bacillales</taxon>
        <taxon>Bacillaceae</taxon>
        <taxon>Gracilibacillus</taxon>
    </lineage>
</organism>
<protein>
    <submittedName>
        <fullName evidence="1">Bacillithiol system redox-active protein YtxJ</fullName>
    </submittedName>
</protein>
<gene>
    <name evidence="1" type="primary">ytxJ</name>
    <name evidence="1" type="ORF">F9U64_18525</name>
</gene>
<reference evidence="1 2" key="1">
    <citation type="submission" date="2019-10" db="EMBL/GenBank/DDBJ databases">
        <title>Gracilibacillus sp. nov. isolated from rice seeds.</title>
        <authorList>
            <person name="He S."/>
        </authorList>
    </citation>
    <scope>NUCLEOTIDE SEQUENCE [LARGE SCALE GENOMIC DNA]</scope>
    <source>
        <strain evidence="1 2">TD8</strain>
    </source>
</reference>
<dbReference type="OrthoDB" id="677051at2"/>
<name>A0A7C8GQU6_9BACI</name>
<dbReference type="NCBIfam" id="TIGR04019">
    <property type="entry name" value="B_thiol_YtxJ"/>
    <property type="match status" value="1"/>
</dbReference>
<dbReference type="InterPro" id="IPR022551">
    <property type="entry name" value="BrxC"/>
</dbReference>
<proteinExistence type="predicted"/>
<dbReference type="Pfam" id="PF11009">
    <property type="entry name" value="BrxC"/>
    <property type="match status" value="1"/>
</dbReference>
<evidence type="ECO:0000313" key="2">
    <source>
        <dbReference type="Proteomes" id="UP000480246"/>
    </source>
</evidence>
<dbReference type="Proteomes" id="UP000480246">
    <property type="component" value="Unassembled WGS sequence"/>
</dbReference>
<comment type="caution">
    <text evidence="1">The sequence shown here is derived from an EMBL/GenBank/DDBJ whole genome shotgun (WGS) entry which is preliminary data.</text>
</comment>
<keyword evidence="2" id="KW-1185">Reference proteome</keyword>
<dbReference type="AlphaFoldDB" id="A0A7C8GQU6"/>
<dbReference type="Gene3D" id="3.40.30.10">
    <property type="entry name" value="Glutaredoxin"/>
    <property type="match status" value="1"/>
</dbReference>
<dbReference type="EMBL" id="WEID01000096">
    <property type="protein sequence ID" value="KAB8127091.1"/>
    <property type="molecule type" value="Genomic_DNA"/>
</dbReference>
<evidence type="ECO:0000313" key="1">
    <source>
        <dbReference type="EMBL" id="KAB8127091.1"/>
    </source>
</evidence>
<sequence>MYMETIKELTTLEDWRDVWKRSMDSRILVYKHSTTCMISARAFKHVKTFQKLEGDKIDCYMVKVIESRRVSNEIAKDTNIPHKSPQILFIENQQILWNTSHWKITEHHISEAVR</sequence>
<accession>A0A7C8GQU6</accession>